<accession>A0A8B8AIK2</accession>
<gene>
    <name evidence="2" type="primary">LOC111102016</name>
</gene>
<organism evidence="1 2">
    <name type="scientific">Crassostrea virginica</name>
    <name type="common">Eastern oyster</name>
    <dbReference type="NCBI Taxonomy" id="6565"/>
    <lineage>
        <taxon>Eukaryota</taxon>
        <taxon>Metazoa</taxon>
        <taxon>Spiralia</taxon>
        <taxon>Lophotrochozoa</taxon>
        <taxon>Mollusca</taxon>
        <taxon>Bivalvia</taxon>
        <taxon>Autobranchia</taxon>
        <taxon>Pteriomorphia</taxon>
        <taxon>Ostreida</taxon>
        <taxon>Ostreoidea</taxon>
        <taxon>Ostreidae</taxon>
        <taxon>Crassostrea</taxon>
    </lineage>
</organism>
<evidence type="ECO:0000313" key="1">
    <source>
        <dbReference type="Proteomes" id="UP000694844"/>
    </source>
</evidence>
<reference evidence="2" key="1">
    <citation type="submission" date="2025-08" db="UniProtKB">
        <authorList>
            <consortium name="RefSeq"/>
        </authorList>
    </citation>
    <scope>IDENTIFICATION</scope>
    <source>
        <tissue evidence="2">Whole sample</tissue>
    </source>
</reference>
<dbReference type="GeneID" id="111102016"/>
<proteinExistence type="predicted"/>
<name>A0A8B8AIK2_CRAVI</name>
<evidence type="ECO:0000313" key="2">
    <source>
        <dbReference type="RefSeq" id="XP_022290378.1"/>
    </source>
</evidence>
<dbReference type="Proteomes" id="UP000694844">
    <property type="component" value="Chromosome 6"/>
</dbReference>
<sequence>MTEMTAVPFNIGVKVGVVGEEVVGDKVEKEAGVEAIKAEATLGPNSVRLEDRSKSMTPEDIRATITEMCRVQPSLLLHILDHCNGQPRPEGSFQGQPSWCSCYYFWEMPTEQERVCCNRTKRLRTATPGNRSRQQKKYSKLLHWRIRAKYPDVSGQYIGYIGGRLG</sequence>
<keyword evidence="1" id="KW-1185">Reference proteome</keyword>
<dbReference type="RefSeq" id="XP_022290378.1">
    <property type="nucleotide sequence ID" value="XM_022434670.1"/>
</dbReference>
<dbReference type="KEGG" id="cvn:111102016"/>
<dbReference type="AlphaFoldDB" id="A0A8B8AIK2"/>
<protein>
    <submittedName>
        <fullName evidence="2">Uncharacterized protein LOC111102016</fullName>
    </submittedName>
</protein>